<evidence type="ECO:0000313" key="1">
    <source>
        <dbReference type="EMBL" id="GLK63227.1"/>
    </source>
</evidence>
<gene>
    <name evidence="1" type="ORF">GCM10017635_06970</name>
</gene>
<dbReference type="InterPro" id="IPR021251">
    <property type="entry name" value="DUF2793"/>
</dbReference>
<keyword evidence="2" id="KW-1185">Reference proteome</keyword>
<evidence type="ECO:0000313" key="2">
    <source>
        <dbReference type="Proteomes" id="UP001143349"/>
    </source>
</evidence>
<accession>A0AAD3RST6</accession>
<organism evidence="1 2">
    <name type="scientific">Paracoccus kondratievae</name>
    <dbReference type="NCBI Taxonomy" id="135740"/>
    <lineage>
        <taxon>Bacteria</taxon>
        <taxon>Pseudomonadati</taxon>
        <taxon>Pseudomonadota</taxon>
        <taxon>Alphaproteobacteria</taxon>
        <taxon>Rhodobacterales</taxon>
        <taxon>Paracoccaceae</taxon>
        <taxon>Paracoccus</taxon>
    </lineage>
</organism>
<dbReference type="Proteomes" id="UP001143349">
    <property type="component" value="Unassembled WGS sequence"/>
</dbReference>
<reference evidence="1" key="2">
    <citation type="submission" date="2023-01" db="EMBL/GenBank/DDBJ databases">
        <authorList>
            <person name="Sun Q."/>
            <person name="Evtushenko L."/>
        </authorList>
    </citation>
    <scope>NUCLEOTIDE SEQUENCE</scope>
    <source>
        <strain evidence="1">VKM B-2222</strain>
    </source>
</reference>
<protein>
    <submittedName>
        <fullName evidence="1">Ribonuclease III</fullName>
    </submittedName>
</protein>
<dbReference type="AlphaFoldDB" id="A0AAD3RST6"/>
<comment type="caution">
    <text evidence="1">The sequence shown here is derived from an EMBL/GenBank/DDBJ whole genome shotgun (WGS) entry which is preliminary data.</text>
</comment>
<proteinExistence type="predicted"/>
<reference evidence="1" key="1">
    <citation type="journal article" date="2014" name="Int. J. Syst. Evol. Microbiol.">
        <title>Complete genome sequence of Corynebacterium casei LMG S-19264T (=DSM 44701T), isolated from a smear-ripened cheese.</title>
        <authorList>
            <consortium name="US DOE Joint Genome Institute (JGI-PGF)"/>
            <person name="Walter F."/>
            <person name="Albersmeier A."/>
            <person name="Kalinowski J."/>
            <person name="Ruckert C."/>
        </authorList>
    </citation>
    <scope>NUCLEOTIDE SEQUENCE</scope>
    <source>
        <strain evidence="1">VKM B-2222</strain>
    </source>
</reference>
<name>A0AAD3RST6_9RHOB</name>
<dbReference type="EMBL" id="BSFH01000016">
    <property type="protein sequence ID" value="GLK63227.1"/>
    <property type="molecule type" value="Genomic_DNA"/>
</dbReference>
<dbReference type="Pfam" id="PF10983">
    <property type="entry name" value="DUF2793"/>
    <property type="match status" value="1"/>
</dbReference>
<sequence>MSENTTANCDLPLLMPAQAQKHVTVNEALMRLDGQVDLVMQSVTRINPPDTVAEGLCWGVPQGAVNAWEGQGGKIAIGANGGWIFVQPGFGRRAIIADEGVTAIHDGSHWVPGAVTLGRHGSGLLARQLSEDVALGQGPSFDTAMFTPAGALVIGATARVIEGITGGATSWSLGTPGNADSLVRFGQGLGKAQGSWARGLLSPPMVFWEPVPLRLTAKGGQFAGGKVRVVLHWWELRLPD</sequence>
<dbReference type="RefSeq" id="WP_271179200.1">
    <property type="nucleotide sequence ID" value="NZ_BSFH01000016.1"/>
</dbReference>